<dbReference type="InterPro" id="IPR001328">
    <property type="entry name" value="Pept_tRNA_hydro"/>
</dbReference>
<dbReference type="FunFam" id="3.40.50.1470:FF:000001">
    <property type="entry name" value="Peptidyl-tRNA hydrolase"/>
    <property type="match status" value="1"/>
</dbReference>
<protein>
    <recommendedName>
        <fullName evidence="1">peptidyl-tRNA hydrolase</fullName>
        <ecNumber evidence="1">3.1.1.29</ecNumber>
    </recommendedName>
</protein>
<name>A0A381VDG8_9ZZZZ</name>
<reference evidence="6" key="1">
    <citation type="submission" date="2018-05" db="EMBL/GenBank/DDBJ databases">
        <authorList>
            <person name="Lanie J.A."/>
            <person name="Ng W.-L."/>
            <person name="Kazmierczak K.M."/>
            <person name="Andrzejewski T.M."/>
            <person name="Davidsen T.M."/>
            <person name="Wayne K.J."/>
            <person name="Tettelin H."/>
            <person name="Glass J.I."/>
            <person name="Rusch D."/>
            <person name="Podicherti R."/>
            <person name="Tsui H.-C.T."/>
            <person name="Winkler M.E."/>
        </authorList>
    </citation>
    <scope>NUCLEOTIDE SEQUENCE</scope>
</reference>
<dbReference type="InterPro" id="IPR018171">
    <property type="entry name" value="Pept_tRNA_hydro_CS"/>
</dbReference>
<proteinExistence type="inferred from homology"/>
<dbReference type="Pfam" id="PF01195">
    <property type="entry name" value="Pept_tRNA_hydro"/>
    <property type="match status" value="1"/>
</dbReference>
<keyword evidence="2" id="KW-0820">tRNA-binding</keyword>
<evidence type="ECO:0000256" key="3">
    <source>
        <dbReference type="ARBA" id="ARBA00022801"/>
    </source>
</evidence>
<dbReference type="GO" id="GO:0004045">
    <property type="term" value="F:peptidyl-tRNA hydrolase activity"/>
    <property type="evidence" value="ECO:0007669"/>
    <property type="project" value="UniProtKB-EC"/>
</dbReference>
<gene>
    <name evidence="6" type="ORF">METZ01_LOCUS91269</name>
</gene>
<dbReference type="AlphaFoldDB" id="A0A381VDG8"/>
<dbReference type="SUPFAM" id="SSF53178">
    <property type="entry name" value="Peptidyl-tRNA hydrolase-like"/>
    <property type="match status" value="1"/>
</dbReference>
<dbReference type="GO" id="GO:0000049">
    <property type="term" value="F:tRNA binding"/>
    <property type="evidence" value="ECO:0007669"/>
    <property type="project" value="UniProtKB-KW"/>
</dbReference>
<dbReference type="PANTHER" id="PTHR17224:SF1">
    <property type="entry name" value="PEPTIDYL-TRNA HYDROLASE"/>
    <property type="match status" value="1"/>
</dbReference>
<dbReference type="EC" id="3.1.1.29" evidence="1"/>
<evidence type="ECO:0000256" key="2">
    <source>
        <dbReference type="ARBA" id="ARBA00022555"/>
    </source>
</evidence>
<comment type="similarity">
    <text evidence="5">Belongs to the PTH family.</text>
</comment>
<evidence type="ECO:0000256" key="4">
    <source>
        <dbReference type="ARBA" id="ARBA00022884"/>
    </source>
</evidence>
<dbReference type="InterPro" id="IPR036416">
    <property type="entry name" value="Pept_tRNA_hydro_sf"/>
</dbReference>
<evidence type="ECO:0000256" key="1">
    <source>
        <dbReference type="ARBA" id="ARBA00013260"/>
    </source>
</evidence>
<dbReference type="PANTHER" id="PTHR17224">
    <property type="entry name" value="PEPTIDYL-TRNA HYDROLASE"/>
    <property type="match status" value="1"/>
</dbReference>
<dbReference type="CDD" id="cd00462">
    <property type="entry name" value="PTH"/>
    <property type="match status" value="1"/>
</dbReference>
<keyword evidence="3" id="KW-0378">Hydrolase</keyword>
<organism evidence="6">
    <name type="scientific">marine metagenome</name>
    <dbReference type="NCBI Taxonomy" id="408172"/>
    <lineage>
        <taxon>unclassified sequences</taxon>
        <taxon>metagenomes</taxon>
        <taxon>ecological metagenomes</taxon>
    </lineage>
</organism>
<evidence type="ECO:0000256" key="5">
    <source>
        <dbReference type="ARBA" id="ARBA00038063"/>
    </source>
</evidence>
<dbReference type="Gene3D" id="3.40.50.1470">
    <property type="entry name" value="Peptidyl-tRNA hydrolase"/>
    <property type="match status" value="1"/>
</dbReference>
<dbReference type="EMBL" id="UINC01008540">
    <property type="protein sequence ID" value="SVA38415.1"/>
    <property type="molecule type" value="Genomic_DNA"/>
</dbReference>
<evidence type="ECO:0000313" key="6">
    <source>
        <dbReference type="EMBL" id="SVA38415.1"/>
    </source>
</evidence>
<dbReference type="HAMAP" id="MF_00083">
    <property type="entry name" value="Pept_tRNA_hydro_bact"/>
    <property type="match status" value="1"/>
</dbReference>
<sequence>MTSAQLSSPTIFIGLGNPGEKYNRSRHNVGYHFLDLLAEKYKASAFKPESKLFGDLSTASFEGKKLLLFKSSKYMNDSGESIRRFIDYYKLSLTQICIIHDDLDLDCGIAKIKFDGGHGGHNGLRNIIHLCGSSFLRIRIGIGHPQKKDVIDYVLSKPTVEESIGITLALGASVEAVEDMMNLGVAKAMDILHSNPV</sequence>
<dbReference type="NCBIfam" id="TIGR00447">
    <property type="entry name" value="pth"/>
    <property type="match status" value="1"/>
</dbReference>
<keyword evidence="4" id="KW-0694">RNA-binding</keyword>
<accession>A0A381VDG8</accession>
<dbReference type="PROSITE" id="PS01196">
    <property type="entry name" value="PEPT_TRNA_HYDROL_2"/>
    <property type="match status" value="1"/>
</dbReference>